<keyword evidence="1" id="KW-1133">Transmembrane helix</keyword>
<dbReference type="Pfam" id="PF00064">
    <property type="entry name" value="Neur"/>
    <property type="match status" value="1"/>
</dbReference>
<dbReference type="CDD" id="cd15483">
    <property type="entry name" value="Influenza_NA"/>
    <property type="match status" value="1"/>
</dbReference>
<dbReference type="GO" id="GO:0046761">
    <property type="term" value="P:viral budding from plasma membrane"/>
    <property type="evidence" value="ECO:0007669"/>
    <property type="project" value="InterPro"/>
</dbReference>
<dbReference type="EMBL" id="QJVC01000040">
    <property type="protein sequence ID" value="PYI37029.1"/>
    <property type="molecule type" value="Genomic_DNA"/>
</dbReference>
<dbReference type="HAMAP" id="MF_04071">
    <property type="entry name" value="INFV_NRAM"/>
    <property type="match status" value="1"/>
</dbReference>
<evidence type="ECO:0008006" key="4">
    <source>
        <dbReference type="Google" id="ProtNLM"/>
    </source>
</evidence>
<feature type="transmembrane region" description="Helical" evidence="1">
    <location>
        <begin position="20"/>
        <end position="43"/>
    </location>
</feature>
<comment type="caution">
    <text evidence="2">The sequence shown here is derived from an EMBL/GenBank/DDBJ whole genome shotgun (WGS) entry which is preliminary data.</text>
</comment>
<dbReference type="GO" id="GO:0016020">
    <property type="term" value="C:membrane"/>
    <property type="evidence" value="ECO:0007669"/>
    <property type="project" value="InterPro"/>
</dbReference>
<dbReference type="SUPFAM" id="SSF50939">
    <property type="entry name" value="Sialidases"/>
    <property type="match status" value="1"/>
</dbReference>
<protein>
    <recommendedName>
        <fullName evidence="4">Neuraminidase</fullName>
    </recommendedName>
</protein>
<accession>A0A2V5IK43</accession>
<sequence length="473" mass="52760">MISKSRVEMNPNQKILCTSATAITIGAITVLIGIANLGLNIGLHLKSGCNCSRSQPETTNTSQTIINNYYNETNITNIQMEERTSRNFNNLTKGLCTINSWHIYGKDNAVRIGESSDVLVTREPYVSCDPDECRFYALSQGTTIRGKHSNGTIHDRSQYRALISWPLSSPPTVYNSRVECIGWSSTSCHDGKSRMSICISGPNNNASAVIWYNRRPVAEINTWARNILRTQESECVCHNGVCPVVFTDGPATGPADTRIYYFKEGKILKWESLTGTAKHIEECSCYGKRTGITCTCRDNWQGSNRPVIQIDPVAMTHTSQYICSPVLTDSPRPNDPNIGKCNDPYPGNNNNGVKGFSYLDGDNTWLGRTISTASRSGYEMLKVPNALTDDRSKPIQGQTIVLNADWSGYSGSFMDYWAEGDCYRACFYVELIRGKPKEDKVWWTSNSIVSMCSSTEFLGQWNWPDGAKIEYFL</sequence>
<dbReference type="AlphaFoldDB" id="A0A2V5IK43"/>
<gene>
    <name evidence="2" type="ORF">CVS30_17620</name>
</gene>
<dbReference type="Gene3D" id="2.120.10.10">
    <property type="match status" value="1"/>
</dbReference>
<organism evidence="2 3">
    <name type="scientific">Arthrobacter psychrolactophilus</name>
    <dbReference type="NCBI Taxonomy" id="92442"/>
    <lineage>
        <taxon>Bacteria</taxon>
        <taxon>Bacillati</taxon>
        <taxon>Actinomycetota</taxon>
        <taxon>Actinomycetes</taxon>
        <taxon>Micrococcales</taxon>
        <taxon>Micrococcaceae</taxon>
        <taxon>Arthrobacter</taxon>
    </lineage>
</organism>
<keyword evidence="1" id="KW-0812">Transmembrane</keyword>
<evidence type="ECO:0000313" key="2">
    <source>
        <dbReference type="EMBL" id="PYI37029.1"/>
    </source>
</evidence>
<dbReference type="SMR" id="A0A2V5IK43"/>
<dbReference type="GO" id="GO:0004308">
    <property type="term" value="F:exo-alpha-sialidase activity"/>
    <property type="evidence" value="ECO:0007669"/>
    <property type="project" value="InterPro"/>
</dbReference>
<evidence type="ECO:0000313" key="3">
    <source>
        <dbReference type="Proteomes" id="UP000247980"/>
    </source>
</evidence>
<dbReference type="GO" id="GO:0033644">
    <property type="term" value="C:host cell membrane"/>
    <property type="evidence" value="ECO:0007669"/>
    <property type="project" value="InterPro"/>
</dbReference>
<reference evidence="2 3" key="1">
    <citation type="submission" date="2018-05" db="EMBL/GenBank/DDBJ databases">
        <title>Genetic diversity of glacier-inhabiting Cryobacterium bacteria in China and description of Cryobacterium mengkeensis sp. nov. and Arthrobacter glacialis sp. nov.</title>
        <authorList>
            <person name="Liu Q."/>
            <person name="Xin Y.-H."/>
        </authorList>
    </citation>
    <scope>NUCLEOTIDE SEQUENCE [LARGE SCALE GENOMIC DNA]</scope>
    <source>
        <strain evidence="2 3">B7</strain>
    </source>
</reference>
<keyword evidence="1" id="KW-0472">Membrane</keyword>
<name>A0A2V5IK43_9MICC</name>
<evidence type="ECO:0000256" key="1">
    <source>
        <dbReference type="SAM" id="Phobius"/>
    </source>
</evidence>
<dbReference type="InterPro" id="IPR033654">
    <property type="entry name" value="Sialidase_Influenza_A/B"/>
</dbReference>
<dbReference type="Proteomes" id="UP000247980">
    <property type="component" value="Unassembled WGS sequence"/>
</dbReference>
<dbReference type="GO" id="GO:0005975">
    <property type="term" value="P:carbohydrate metabolic process"/>
    <property type="evidence" value="ECO:0007669"/>
    <property type="project" value="InterPro"/>
</dbReference>
<keyword evidence="3" id="KW-1185">Reference proteome</keyword>
<proteinExistence type="inferred from homology"/>
<dbReference type="InterPro" id="IPR001860">
    <property type="entry name" value="Glyco_hydro_34"/>
</dbReference>
<dbReference type="InterPro" id="IPR036278">
    <property type="entry name" value="Sialidase_sf"/>
</dbReference>